<evidence type="ECO:0000259" key="2">
    <source>
        <dbReference type="Pfam" id="PF07995"/>
    </source>
</evidence>
<proteinExistence type="predicted"/>
<organism evidence="3 4">
    <name type="scientific">Nocardioides luti</name>
    <dbReference type="NCBI Taxonomy" id="2761101"/>
    <lineage>
        <taxon>Bacteria</taxon>
        <taxon>Bacillati</taxon>
        <taxon>Actinomycetota</taxon>
        <taxon>Actinomycetes</taxon>
        <taxon>Propionibacteriales</taxon>
        <taxon>Nocardioidaceae</taxon>
        <taxon>Nocardioides</taxon>
    </lineage>
</organism>
<dbReference type="Pfam" id="PF07995">
    <property type="entry name" value="GSDH"/>
    <property type="match status" value="1"/>
</dbReference>
<protein>
    <submittedName>
        <fullName evidence="3">PQQ-dependent sugar dehydrogenase</fullName>
    </submittedName>
</protein>
<dbReference type="SUPFAM" id="SSF50952">
    <property type="entry name" value="Soluble quinoprotein glucose dehydrogenase"/>
    <property type="match status" value="1"/>
</dbReference>
<feature type="domain" description="Glucose/Sorbosone dehydrogenase" evidence="2">
    <location>
        <begin position="74"/>
        <end position="400"/>
    </location>
</feature>
<evidence type="ECO:0000313" key="4">
    <source>
        <dbReference type="Proteomes" id="UP000523955"/>
    </source>
</evidence>
<dbReference type="RefSeq" id="WP_185255067.1">
    <property type="nucleotide sequence ID" value="NZ_JACKXE010000002.1"/>
</dbReference>
<dbReference type="PANTHER" id="PTHR19328">
    <property type="entry name" value="HEDGEHOG-INTERACTING PROTEIN"/>
    <property type="match status" value="1"/>
</dbReference>
<gene>
    <name evidence="3" type="ORF">H5V45_21225</name>
</gene>
<feature type="signal peptide" evidence="1">
    <location>
        <begin position="1"/>
        <end position="20"/>
    </location>
</feature>
<evidence type="ECO:0000313" key="3">
    <source>
        <dbReference type="EMBL" id="MBB6629854.1"/>
    </source>
</evidence>
<dbReference type="InterPro" id="IPR012938">
    <property type="entry name" value="Glc/Sorbosone_DH"/>
</dbReference>
<dbReference type="InterPro" id="IPR011042">
    <property type="entry name" value="6-blade_b-propeller_TolB-like"/>
</dbReference>
<dbReference type="PANTHER" id="PTHR19328:SF13">
    <property type="entry name" value="HIPL1 PROTEIN"/>
    <property type="match status" value="1"/>
</dbReference>
<dbReference type="Proteomes" id="UP000523955">
    <property type="component" value="Unassembled WGS sequence"/>
</dbReference>
<evidence type="ECO:0000256" key="1">
    <source>
        <dbReference type="SAM" id="SignalP"/>
    </source>
</evidence>
<keyword evidence="1" id="KW-0732">Signal</keyword>
<keyword evidence="4" id="KW-1185">Reference proteome</keyword>
<sequence length="409" mass="44044">MRSLLIALTLVLATPTAALANRGNDVVGPAVPQSYYDRAATHDFRAAQAARGERGEAGQRAVPRLKVTTMISGLDHPWDVQSIGAGRFLVTERDSAHLLMWDGSTHRVRFPSGQVWVSGETGLMSLAIDPEFADTGRFYTCQGGTRAGGGHDVRVVAWTLNAAATRATKVKTLVGGFPTSTGRHGGCRLLITRNGSMLVGTGDAAQAPNPENKMSLGGKTLRLDRFTGQPWPANPFIGSDNKRKRYVHTYGHRNVQGLAERRDGSLWSIEQGTYRDDEVNKLKAGGDYGYNPGPGYDESVPMTDQSLPGKQINARWRSGNPTKATSGGSFVYGKQWGALSGSLVVGVLKDQEALFLQFGPAGKLKKVRVPDALQHSGRLRSVTQIPGGDLLITTDNGYGEDVVLRVHPR</sequence>
<reference evidence="3 4" key="1">
    <citation type="submission" date="2020-08" db="EMBL/GenBank/DDBJ databases">
        <authorList>
            <person name="Seo M.-J."/>
        </authorList>
    </citation>
    <scope>NUCLEOTIDE SEQUENCE [LARGE SCALE GENOMIC DNA]</scope>
    <source>
        <strain evidence="3 4">KIGAM211</strain>
    </source>
</reference>
<accession>A0A7X0RML5</accession>
<dbReference type="Gene3D" id="2.120.10.30">
    <property type="entry name" value="TolB, C-terminal domain"/>
    <property type="match status" value="1"/>
</dbReference>
<comment type="caution">
    <text evidence="3">The sequence shown here is derived from an EMBL/GenBank/DDBJ whole genome shotgun (WGS) entry which is preliminary data.</text>
</comment>
<dbReference type="EMBL" id="JACKXE010000002">
    <property type="protein sequence ID" value="MBB6629854.1"/>
    <property type="molecule type" value="Genomic_DNA"/>
</dbReference>
<dbReference type="InterPro" id="IPR011041">
    <property type="entry name" value="Quinoprot_gluc/sorb_DH_b-prop"/>
</dbReference>
<name>A0A7X0RML5_9ACTN</name>
<dbReference type="AlphaFoldDB" id="A0A7X0RML5"/>
<feature type="chain" id="PRO_5031436306" evidence="1">
    <location>
        <begin position="21"/>
        <end position="409"/>
    </location>
</feature>